<proteinExistence type="predicted"/>
<protein>
    <submittedName>
        <fullName evidence="1">Uncharacterized protein</fullName>
    </submittedName>
</protein>
<dbReference type="AlphaFoldDB" id="A0A8D8LYD5"/>
<sequence>MFQLPNSMAVQLFIKQANNHQSDVLSLHHQAISNVKSLSNLPCINLAKSKMELVHFAQKLASSTCLSSLDTNLVLYRGFSNRERLYPTLSHRASFLASGNSMRPTNASQYILTICPGRA</sequence>
<dbReference type="EMBL" id="HBUF01044377">
    <property type="protein sequence ID" value="CAG6618890.1"/>
    <property type="molecule type" value="Transcribed_RNA"/>
</dbReference>
<organism evidence="1">
    <name type="scientific">Cacopsylla melanoneura</name>
    <dbReference type="NCBI Taxonomy" id="428564"/>
    <lineage>
        <taxon>Eukaryota</taxon>
        <taxon>Metazoa</taxon>
        <taxon>Ecdysozoa</taxon>
        <taxon>Arthropoda</taxon>
        <taxon>Hexapoda</taxon>
        <taxon>Insecta</taxon>
        <taxon>Pterygota</taxon>
        <taxon>Neoptera</taxon>
        <taxon>Paraneoptera</taxon>
        <taxon>Hemiptera</taxon>
        <taxon>Sternorrhyncha</taxon>
        <taxon>Psylloidea</taxon>
        <taxon>Psyllidae</taxon>
        <taxon>Psyllinae</taxon>
        <taxon>Cacopsylla</taxon>
    </lineage>
</organism>
<name>A0A8D8LYD5_9HEMI</name>
<evidence type="ECO:0000313" key="1">
    <source>
        <dbReference type="EMBL" id="CAG6618890.1"/>
    </source>
</evidence>
<accession>A0A8D8LYD5</accession>
<reference evidence="1" key="1">
    <citation type="submission" date="2021-05" db="EMBL/GenBank/DDBJ databases">
        <authorList>
            <person name="Alioto T."/>
            <person name="Alioto T."/>
            <person name="Gomez Garrido J."/>
        </authorList>
    </citation>
    <scope>NUCLEOTIDE SEQUENCE</scope>
</reference>